<evidence type="ECO:0000313" key="1">
    <source>
        <dbReference type="EMBL" id="GLB29661.1"/>
    </source>
</evidence>
<name>A0ABQ5M429_9FIRM</name>
<dbReference type="EMBL" id="BRPJ01000030">
    <property type="protein sequence ID" value="GLB29661.1"/>
    <property type="molecule type" value="Genomic_DNA"/>
</dbReference>
<dbReference type="Pfam" id="PF08843">
    <property type="entry name" value="AbiEii"/>
    <property type="match status" value="1"/>
</dbReference>
<organism evidence="1 2">
    <name type="scientific">Lacrimispora amygdalina</name>
    <dbReference type="NCBI Taxonomy" id="253257"/>
    <lineage>
        <taxon>Bacteria</taxon>
        <taxon>Bacillati</taxon>
        <taxon>Bacillota</taxon>
        <taxon>Clostridia</taxon>
        <taxon>Lachnospirales</taxon>
        <taxon>Lachnospiraceae</taxon>
        <taxon>Lacrimispora</taxon>
    </lineage>
</organism>
<evidence type="ECO:0000313" key="2">
    <source>
        <dbReference type="Proteomes" id="UP001419084"/>
    </source>
</evidence>
<dbReference type="RefSeq" id="WP_346064989.1">
    <property type="nucleotide sequence ID" value="NZ_BRPJ01000030.1"/>
</dbReference>
<comment type="caution">
    <text evidence="1">The sequence shown here is derived from an EMBL/GenBank/DDBJ whole genome shotgun (WGS) entry which is preliminary data.</text>
</comment>
<protein>
    <submittedName>
        <fullName evidence="1">Abortive infection protein</fullName>
    </submittedName>
</protein>
<sequence>MKTSRQLNAFIRNMSKQKNINSQIILRNYMLERLLERISLSPYKENLILKGGMLVAAMVGLDTRTTMDMDTTLRGYPMTEDAIRSVFTDILSVPVDDSITLTLKKLEEIHDDAEYSGLRVTLEMLLDETRQTLKVDITTGDPITPRAVNYAFKLLFEDRTIEIKAYTLETVLAEKLETIFSRGIANTRMRDFYDVYILTHTRKSDISDTILGSAFARTVQKRGSDFLLRENLGQAVQTLKDSPEMHKLWERYQKKYAYAGDIPWQDAVDSVLELTNGISMTEQQDMDMKMEF</sequence>
<dbReference type="InterPro" id="IPR014942">
    <property type="entry name" value="AbiEii"/>
</dbReference>
<accession>A0ABQ5M429</accession>
<keyword evidence="2" id="KW-1185">Reference proteome</keyword>
<proteinExistence type="predicted"/>
<dbReference type="Proteomes" id="UP001419084">
    <property type="component" value="Unassembled WGS sequence"/>
</dbReference>
<reference evidence="1 2" key="1">
    <citation type="journal article" date="2024" name="Int. J. Syst. Evol. Microbiol.">
        <title>Lacrimispora brassicae sp. nov. isolated from fermented cabbage, and proposal of Clostridium indicum Gundawar et al. 2019 and Clostridium methoxybenzovorans Mechichi et al. 1999 as heterotypic synonyms of Lacrimispora amygdalina (Parshina et al. 2003) Haas and Blanchard 2020 and Lacrimispora indolis (McClung and McCoy 1957) Haas and Blanchard 2020, respectively.</title>
        <authorList>
            <person name="Kobayashi H."/>
            <person name="Tanizawa Y."/>
            <person name="Sakamoto M."/>
            <person name="Ohkuma M."/>
            <person name="Tohno M."/>
        </authorList>
    </citation>
    <scope>NUCLEOTIDE SEQUENCE [LARGE SCALE GENOMIC DNA]</scope>
    <source>
        <strain evidence="1 2">DSM 12857</strain>
    </source>
</reference>
<gene>
    <name evidence="1" type="ORF">LAD12857_15840</name>
</gene>